<dbReference type="Proteomes" id="UP000887575">
    <property type="component" value="Unassembled WGS sequence"/>
</dbReference>
<sequence length="329" mass="37518">MSEQTSPSTYRTMLTRYKDLNADQHLAGSFELTIHHQMHMLVIVKDQEILQQVSLLNPGPCAYFFKKQIYFESRSANKNYRFRVTLFDESSVMMLCAELGRYIKVEPGKSGYETPNEQSQSAQLCTVKDETPPRRLKSQTNIEKENVEYETLNEKSRSTQLRTVKDEGLSRQLKSQTNIEKENVPLNQPRNEVDVSRSEMRGPNDVGRVSDAFKRWKSDSPREYQLAMVSCGVVLRSFPSFCRLEEEFGESLFPTSDQLEGEVPVCVSLNSTRHSGSQPEDTIQNQNSELDVTIPIDQESDEQDPFNETTYSVLTTYSGSSADLNPFGD</sequence>
<protein>
    <submittedName>
        <fullName evidence="2 3">Uncharacterized protein</fullName>
    </submittedName>
</protein>
<accession>A0AAF3J1H6</accession>
<evidence type="ECO:0000313" key="3">
    <source>
        <dbReference type="WBParaSite" id="MBELARI_LOCUS4993"/>
    </source>
</evidence>
<dbReference type="WBParaSite" id="MBELARI_LOCUS4993">
    <property type="protein sequence ID" value="MBELARI_LOCUS4993"/>
    <property type="gene ID" value="MBELARI_LOCUS4993"/>
</dbReference>
<name>A0AAF3J1H6_9BILA</name>
<proteinExistence type="predicted"/>
<evidence type="ECO:0000313" key="1">
    <source>
        <dbReference type="Proteomes" id="UP000887575"/>
    </source>
</evidence>
<dbReference type="AlphaFoldDB" id="A0AAF3J1H6"/>
<keyword evidence="1" id="KW-1185">Reference proteome</keyword>
<evidence type="ECO:0000313" key="2">
    <source>
        <dbReference type="WBParaSite" id="MBELARI_LOCUS10342"/>
    </source>
</evidence>
<dbReference type="WBParaSite" id="MBELARI_LOCUS10342">
    <property type="protein sequence ID" value="MBELARI_LOCUS10342"/>
    <property type="gene ID" value="MBELARI_LOCUS10342"/>
</dbReference>
<reference evidence="2 3" key="1">
    <citation type="submission" date="2024-02" db="UniProtKB">
        <authorList>
            <consortium name="WormBaseParasite"/>
        </authorList>
    </citation>
    <scope>IDENTIFICATION</scope>
</reference>
<organism evidence="1 2">
    <name type="scientific">Mesorhabditis belari</name>
    <dbReference type="NCBI Taxonomy" id="2138241"/>
    <lineage>
        <taxon>Eukaryota</taxon>
        <taxon>Metazoa</taxon>
        <taxon>Ecdysozoa</taxon>
        <taxon>Nematoda</taxon>
        <taxon>Chromadorea</taxon>
        <taxon>Rhabditida</taxon>
        <taxon>Rhabditina</taxon>
        <taxon>Rhabditomorpha</taxon>
        <taxon>Rhabditoidea</taxon>
        <taxon>Rhabditidae</taxon>
        <taxon>Mesorhabditinae</taxon>
        <taxon>Mesorhabditis</taxon>
    </lineage>
</organism>